<dbReference type="InterPro" id="IPR007560">
    <property type="entry name" value="Restrct_endonuc_IV_Mrr"/>
</dbReference>
<evidence type="ECO:0000259" key="1">
    <source>
        <dbReference type="Pfam" id="PF04471"/>
    </source>
</evidence>
<evidence type="ECO:0000313" key="3">
    <source>
        <dbReference type="Proteomes" id="UP000467428"/>
    </source>
</evidence>
<dbReference type="InterPro" id="IPR011856">
    <property type="entry name" value="tRNA_endonuc-like_dom_sf"/>
</dbReference>
<keyword evidence="3" id="KW-1185">Reference proteome</keyword>
<dbReference type="GO" id="GO:0004519">
    <property type="term" value="F:endonuclease activity"/>
    <property type="evidence" value="ECO:0007669"/>
    <property type="project" value="InterPro"/>
</dbReference>
<organism evidence="2 3">
    <name type="scientific">Mycolicibacterium arabiense</name>
    <dbReference type="NCBI Taxonomy" id="1286181"/>
    <lineage>
        <taxon>Bacteria</taxon>
        <taxon>Bacillati</taxon>
        <taxon>Actinomycetota</taxon>
        <taxon>Actinomycetes</taxon>
        <taxon>Mycobacteriales</taxon>
        <taxon>Mycobacteriaceae</taxon>
        <taxon>Mycolicibacterium</taxon>
    </lineage>
</organism>
<name>A0A7I7RV27_9MYCO</name>
<dbReference type="Pfam" id="PF04471">
    <property type="entry name" value="Mrr_cat"/>
    <property type="match status" value="1"/>
</dbReference>
<reference evidence="2 3" key="1">
    <citation type="journal article" date="2019" name="Emerg. Microbes Infect.">
        <title>Comprehensive subspecies identification of 175 nontuberculous mycobacteria species based on 7547 genomic profiles.</title>
        <authorList>
            <person name="Matsumoto Y."/>
            <person name="Kinjo T."/>
            <person name="Motooka D."/>
            <person name="Nabeya D."/>
            <person name="Jung N."/>
            <person name="Uechi K."/>
            <person name="Horii T."/>
            <person name="Iida T."/>
            <person name="Fujita J."/>
            <person name="Nakamura S."/>
        </authorList>
    </citation>
    <scope>NUCLEOTIDE SEQUENCE [LARGE SCALE GENOMIC DNA]</scope>
    <source>
        <strain evidence="2 3">JCM 18538</strain>
    </source>
</reference>
<gene>
    <name evidence="2" type="ORF">MARA_11030</name>
</gene>
<dbReference type="RefSeq" id="WP_163917543.1">
    <property type="nucleotide sequence ID" value="NZ_AP022593.1"/>
</dbReference>
<accession>A0A7I7RV27</accession>
<dbReference type="Gene3D" id="3.40.1350.10">
    <property type="match status" value="1"/>
</dbReference>
<evidence type="ECO:0000313" key="2">
    <source>
        <dbReference type="EMBL" id="BBY47635.1"/>
    </source>
</evidence>
<geneLocation type="plasmid" evidence="3">
    <name>pjcm18538 dna</name>
</geneLocation>
<feature type="domain" description="Restriction endonuclease type IV Mrr" evidence="1">
    <location>
        <begin position="13"/>
        <end position="120"/>
    </location>
</feature>
<proteinExistence type="predicted"/>
<protein>
    <recommendedName>
        <fullName evidence="1">Restriction endonuclease type IV Mrr domain-containing protein</fullName>
    </recommendedName>
</protein>
<sequence length="277" mass="30156">MNTPPDSVDYEHFVESLVRQLAERTPVRTERIRWDQHIEGRATTNQIDVLWDFTDQDGQPHRVVFEARSYKSDIKQGQLHAFRSVVDDIQDPSRPVTGVMVTTARYQAGAKKVASSYGVVVLELHSPSDGELAGQLQKIVVNASPVLAVVKDVKFEPVKLLDDNFADGLSMLGAFEVSVNGRVEPLSNVLCEGELGTNELKPVHSVRREFDPPAVLLMNGNEVALLKALGADVGDFLAPSVSATVAGPEAVAWLLINSLTDARAWIASDGGFWTIGA</sequence>
<dbReference type="AlphaFoldDB" id="A0A7I7RV27"/>
<dbReference type="KEGG" id="marz:MARA_11030"/>
<dbReference type="GO" id="GO:0003677">
    <property type="term" value="F:DNA binding"/>
    <property type="evidence" value="ECO:0007669"/>
    <property type="project" value="InterPro"/>
</dbReference>
<dbReference type="GO" id="GO:0009307">
    <property type="term" value="P:DNA restriction-modification system"/>
    <property type="evidence" value="ECO:0007669"/>
    <property type="project" value="InterPro"/>
</dbReference>
<dbReference type="EMBL" id="AP022593">
    <property type="protein sequence ID" value="BBY47635.1"/>
    <property type="molecule type" value="Genomic_DNA"/>
</dbReference>
<dbReference type="Proteomes" id="UP000467428">
    <property type="component" value="Chromosome"/>
</dbReference>